<dbReference type="AlphaFoldDB" id="A0A0E0IKX4"/>
<dbReference type="Gramene" id="ONIVA09G13610.1">
    <property type="protein sequence ID" value="ONIVA09G13610.1"/>
    <property type="gene ID" value="ONIVA09G13610"/>
</dbReference>
<organism evidence="1">
    <name type="scientific">Oryza nivara</name>
    <name type="common">Indian wild rice</name>
    <name type="synonym">Oryza sativa f. spontanea</name>
    <dbReference type="NCBI Taxonomy" id="4536"/>
    <lineage>
        <taxon>Eukaryota</taxon>
        <taxon>Viridiplantae</taxon>
        <taxon>Streptophyta</taxon>
        <taxon>Embryophyta</taxon>
        <taxon>Tracheophyta</taxon>
        <taxon>Spermatophyta</taxon>
        <taxon>Magnoliopsida</taxon>
        <taxon>Liliopsida</taxon>
        <taxon>Poales</taxon>
        <taxon>Poaceae</taxon>
        <taxon>BOP clade</taxon>
        <taxon>Oryzoideae</taxon>
        <taxon>Oryzeae</taxon>
        <taxon>Oryzinae</taxon>
        <taxon>Oryza</taxon>
    </lineage>
</organism>
<dbReference type="Proteomes" id="UP000006591">
    <property type="component" value="Chromosome 9"/>
</dbReference>
<proteinExistence type="predicted"/>
<accession>A0A0E0IKX4</accession>
<sequence>MERGAPGIVYPRGACRRRNGGRAGTAIGINRCYGLEGLPRDGETVKGGDAWCSADKAEVASGRRHMKVFDACFPVSGGPQLPQWQRRQHDTPSTPSNLQLWTGSPAIWSLVAVRLHTQGVRRNVFGKKAERNGDFCWGLSLGCKETALELGVTKGEVAPLSLGVERRRAMATSMTPALVAAWAERLLRLRSMCERGMAHGLAVEWRTVK</sequence>
<evidence type="ECO:0000313" key="2">
    <source>
        <dbReference type="Proteomes" id="UP000006591"/>
    </source>
</evidence>
<evidence type="ECO:0000313" key="1">
    <source>
        <dbReference type="EnsemblPlants" id="ONIVA09G13610.1"/>
    </source>
</evidence>
<name>A0A0E0IKX4_ORYNI</name>
<reference evidence="1" key="1">
    <citation type="submission" date="2015-04" db="UniProtKB">
        <authorList>
            <consortium name="EnsemblPlants"/>
        </authorList>
    </citation>
    <scope>IDENTIFICATION</scope>
    <source>
        <strain evidence="1">SL10</strain>
    </source>
</reference>
<protein>
    <submittedName>
        <fullName evidence="1">Uncharacterized protein</fullName>
    </submittedName>
</protein>
<dbReference type="EnsemblPlants" id="ONIVA09G13610.1">
    <property type="protein sequence ID" value="ONIVA09G13610.1"/>
    <property type="gene ID" value="ONIVA09G13610"/>
</dbReference>
<dbReference type="HOGENOM" id="CLU_1317288_0_0_1"/>
<reference evidence="1" key="2">
    <citation type="submission" date="2018-04" db="EMBL/GenBank/DDBJ databases">
        <title>OnivRS2 (Oryza nivara Reference Sequence Version 2).</title>
        <authorList>
            <person name="Zhang J."/>
            <person name="Kudrna D."/>
            <person name="Lee S."/>
            <person name="Talag J."/>
            <person name="Rajasekar S."/>
            <person name="Welchert J."/>
            <person name="Hsing Y.-I."/>
            <person name="Wing R.A."/>
        </authorList>
    </citation>
    <scope>NUCLEOTIDE SEQUENCE [LARGE SCALE GENOMIC DNA]</scope>
    <source>
        <strain evidence="1">SL10</strain>
    </source>
</reference>
<keyword evidence="2" id="KW-1185">Reference proteome</keyword>